<evidence type="ECO:0000313" key="3">
    <source>
        <dbReference type="EMBL" id="CAK7236474.1"/>
    </source>
</evidence>
<organism evidence="3 4">
    <name type="scientific">Sporothrix bragantina</name>
    <dbReference type="NCBI Taxonomy" id="671064"/>
    <lineage>
        <taxon>Eukaryota</taxon>
        <taxon>Fungi</taxon>
        <taxon>Dikarya</taxon>
        <taxon>Ascomycota</taxon>
        <taxon>Pezizomycotina</taxon>
        <taxon>Sordariomycetes</taxon>
        <taxon>Sordariomycetidae</taxon>
        <taxon>Ophiostomatales</taxon>
        <taxon>Ophiostomataceae</taxon>
        <taxon>Sporothrix</taxon>
    </lineage>
</organism>
<dbReference type="EMBL" id="CAWUHC010000159">
    <property type="protein sequence ID" value="CAK7236474.1"/>
    <property type="molecule type" value="Genomic_DNA"/>
</dbReference>
<evidence type="ECO:0000256" key="1">
    <source>
        <dbReference type="SAM" id="SignalP"/>
    </source>
</evidence>
<feature type="domain" description="TNT" evidence="2">
    <location>
        <begin position="118"/>
        <end position="212"/>
    </location>
</feature>
<accession>A0ABP0CZ69</accession>
<evidence type="ECO:0000259" key="2">
    <source>
        <dbReference type="Pfam" id="PF14021"/>
    </source>
</evidence>
<reference evidence="3 4" key="1">
    <citation type="submission" date="2024-01" db="EMBL/GenBank/DDBJ databases">
        <authorList>
            <person name="Allen C."/>
            <person name="Tagirdzhanova G."/>
        </authorList>
    </citation>
    <scope>NUCLEOTIDE SEQUENCE [LARGE SCALE GENOMIC DNA]</scope>
</reference>
<gene>
    <name evidence="3" type="ORF">SBRCBS47491_009649</name>
</gene>
<feature type="chain" id="PRO_5047200482" description="TNT domain-containing protein" evidence="1">
    <location>
        <begin position="26"/>
        <end position="219"/>
    </location>
</feature>
<name>A0ABP0CZ69_9PEZI</name>
<dbReference type="Proteomes" id="UP001642406">
    <property type="component" value="Unassembled WGS sequence"/>
</dbReference>
<sequence>MTRRRALCVSFVNGLILATSKTAQGDCQPNFPLYCAGTVNNGTLNSTYVCGDSRLGPVVLPDHPPTDGIVEIYNRFGGLCPGQFLATYYDLTVNGWKYPPYDGFQLDTAGQPIAAAMTLPVGLLIDRFGSEYGSYASPAAAPFMQRALPPSNLDTPPDNPAYPFNYHIYRVTEAFEVVAGPTASWFGQPGQGVQYMLSDNILSLVNSGFLARANLTALT</sequence>
<feature type="signal peptide" evidence="1">
    <location>
        <begin position="1"/>
        <end position="25"/>
    </location>
</feature>
<dbReference type="InterPro" id="IPR025331">
    <property type="entry name" value="TNT"/>
</dbReference>
<dbReference type="PANTHER" id="PTHR42059">
    <property type="entry name" value="TNT DOMAIN-CONTAINING PROTEIN"/>
    <property type="match status" value="1"/>
</dbReference>
<keyword evidence="4" id="KW-1185">Reference proteome</keyword>
<dbReference type="Pfam" id="PF14021">
    <property type="entry name" value="TNT"/>
    <property type="match status" value="1"/>
</dbReference>
<dbReference type="PANTHER" id="PTHR42059:SF1">
    <property type="entry name" value="TNT DOMAIN-CONTAINING PROTEIN"/>
    <property type="match status" value="1"/>
</dbReference>
<protein>
    <recommendedName>
        <fullName evidence="2">TNT domain-containing protein</fullName>
    </recommendedName>
</protein>
<evidence type="ECO:0000313" key="4">
    <source>
        <dbReference type="Proteomes" id="UP001642406"/>
    </source>
</evidence>
<proteinExistence type="predicted"/>
<keyword evidence="1" id="KW-0732">Signal</keyword>
<dbReference type="InterPro" id="IPR053024">
    <property type="entry name" value="Fungal_surface_NADase"/>
</dbReference>
<comment type="caution">
    <text evidence="3">The sequence shown here is derived from an EMBL/GenBank/DDBJ whole genome shotgun (WGS) entry which is preliminary data.</text>
</comment>